<dbReference type="Gene3D" id="3.40.640.10">
    <property type="entry name" value="Type I PLP-dependent aspartate aminotransferase-like (Major domain)"/>
    <property type="match status" value="1"/>
</dbReference>
<name>A0A1H1WS69_9ACTN</name>
<keyword evidence="4" id="KW-0238">DNA-binding</keyword>
<sequence length="474" mass="51231">MSEVVAVAGLTLELGDPSAPLSRRLMNALRSGIRDGRLPAGSALPPSRLLAGELGCSRWAVTEAYGQLVAEGYLSANQGSATRVRDLGAVQTGARSRPIPVEQRPRFDLAPGVPDLAAFPRSRWAESYRRAVLERPTGRLTGSAMIGSLDARTVITDYLRRTRQVLENPTQLNLSTGATAATGWVARLLFATGHRRIAVEDPSWHGLRDAARRVGLELVPIEVDQDGLRVEQLDDHDVRAVIVTPAHQFPTGVALSASRRLALIDWARRVDGTIIEDDYDAEFRYDRRPVASLQGMAPDRVVLVGSVSKTLTSSVGLGWVVLPQQLIMQILAEDLERGAGPSGFVVDAMGTMIKNGWYERHLRSTRTTYRRRRAALLAAIEELLPQCRVTGMPAGLHLVLRLPDGTDVDRVVGAAATHGVGVIGLDRYRLRPVDEPALVLGFGNLRSGRERDAVALLSRAIEQAAGSVSGSAEG</sequence>
<keyword evidence="3" id="KW-0805">Transcription regulation</keyword>
<dbReference type="InterPro" id="IPR051446">
    <property type="entry name" value="HTH_trans_reg/aminotransferase"/>
</dbReference>
<organism evidence="7 8">
    <name type="scientific">Microlunatus soli</name>
    <dbReference type="NCBI Taxonomy" id="630515"/>
    <lineage>
        <taxon>Bacteria</taxon>
        <taxon>Bacillati</taxon>
        <taxon>Actinomycetota</taxon>
        <taxon>Actinomycetes</taxon>
        <taxon>Propionibacteriales</taxon>
        <taxon>Propionibacteriaceae</taxon>
        <taxon>Microlunatus</taxon>
    </lineage>
</organism>
<keyword evidence="7" id="KW-0032">Aminotransferase</keyword>
<dbReference type="GO" id="GO:0003677">
    <property type="term" value="F:DNA binding"/>
    <property type="evidence" value="ECO:0007669"/>
    <property type="project" value="UniProtKB-KW"/>
</dbReference>
<dbReference type="SMART" id="SM00345">
    <property type="entry name" value="HTH_GNTR"/>
    <property type="match status" value="1"/>
</dbReference>
<reference evidence="7 8" key="1">
    <citation type="submission" date="2016-10" db="EMBL/GenBank/DDBJ databases">
        <authorList>
            <person name="de Groot N.N."/>
        </authorList>
    </citation>
    <scope>NUCLEOTIDE SEQUENCE [LARGE SCALE GENOMIC DNA]</scope>
    <source>
        <strain evidence="7 8">DSM 21800</strain>
    </source>
</reference>
<dbReference type="InterPro" id="IPR004839">
    <property type="entry name" value="Aminotransferase_I/II_large"/>
</dbReference>
<dbReference type="Gene3D" id="1.10.10.10">
    <property type="entry name" value="Winged helix-like DNA-binding domain superfamily/Winged helix DNA-binding domain"/>
    <property type="match status" value="1"/>
</dbReference>
<accession>A0A1H1WS69</accession>
<dbReference type="PROSITE" id="PS50949">
    <property type="entry name" value="HTH_GNTR"/>
    <property type="match status" value="1"/>
</dbReference>
<dbReference type="Proteomes" id="UP000199103">
    <property type="component" value="Chromosome I"/>
</dbReference>
<dbReference type="GO" id="GO:0003700">
    <property type="term" value="F:DNA-binding transcription factor activity"/>
    <property type="evidence" value="ECO:0007669"/>
    <property type="project" value="InterPro"/>
</dbReference>
<evidence type="ECO:0000256" key="1">
    <source>
        <dbReference type="ARBA" id="ARBA00005384"/>
    </source>
</evidence>
<keyword evidence="2" id="KW-0663">Pyridoxal phosphate</keyword>
<dbReference type="InterPro" id="IPR000524">
    <property type="entry name" value="Tscrpt_reg_HTH_GntR"/>
</dbReference>
<dbReference type="EMBL" id="LT629772">
    <property type="protein sequence ID" value="SDS99510.1"/>
    <property type="molecule type" value="Genomic_DNA"/>
</dbReference>
<dbReference type="GO" id="GO:0030170">
    <property type="term" value="F:pyridoxal phosphate binding"/>
    <property type="evidence" value="ECO:0007669"/>
    <property type="project" value="InterPro"/>
</dbReference>
<dbReference type="RefSeq" id="WP_172836178.1">
    <property type="nucleotide sequence ID" value="NZ_LT629772.1"/>
</dbReference>
<dbReference type="CDD" id="cd07377">
    <property type="entry name" value="WHTH_GntR"/>
    <property type="match status" value="1"/>
</dbReference>
<dbReference type="SUPFAM" id="SSF46785">
    <property type="entry name" value="Winged helix' DNA-binding domain"/>
    <property type="match status" value="1"/>
</dbReference>
<keyword evidence="7" id="KW-0808">Transferase</keyword>
<dbReference type="InterPro" id="IPR036390">
    <property type="entry name" value="WH_DNA-bd_sf"/>
</dbReference>
<dbReference type="InterPro" id="IPR015421">
    <property type="entry name" value="PyrdxlP-dep_Trfase_major"/>
</dbReference>
<keyword evidence="5" id="KW-0804">Transcription</keyword>
<gene>
    <name evidence="7" type="ORF">SAMN04489812_3763</name>
</gene>
<dbReference type="InterPro" id="IPR015424">
    <property type="entry name" value="PyrdxlP-dep_Trfase"/>
</dbReference>
<evidence type="ECO:0000256" key="5">
    <source>
        <dbReference type="ARBA" id="ARBA00023163"/>
    </source>
</evidence>
<dbReference type="SUPFAM" id="SSF53383">
    <property type="entry name" value="PLP-dependent transferases"/>
    <property type="match status" value="1"/>
</dbReference>
<evidence type="ECO:0000313" key="7">
    <source>
        <dbReference type="EMBL" id="SDS99510.1"/>
    </source>
</evidence>
<evidence type="ECO:0000259" key="6">
    <source>
        <dbReference type="PROSITE" id="PS50949"/>
    </source>
</evidence>
<dbReference type="Pfam" id="PF00155">
    <property type="entry name" value="Aminotran_1_2"/>
    <property type="match status" value="1"/>
</dbReference>
<dbReference type="GO" id="GO:0008483">
    <property type="term" value="F:transaminase activity"/>
    <property type="evidence" value="ECO:0007669"/>
    <property type="project" value="UniProtKB-KW"/>
</dbReference>
<comment type="similarity">
    <text evidence="1">In the C-terminal section; belongs to the class-I pyridoxal-phosphate-dependent aminotransferase family.</text>
</comment>
<protein>
    <submittedName>
        <fullName evidence="7">GntR family transcriptional regulator / MocR family aminotransferase</fullName>
    </submittedName>
</protein>
<dbReference type="Pfam" id="PF00392">
    <property type="entry name" value="GntR"/>
    <property type="match status" value="1"/>
</dbReference>
<dbReference type="PANTHER" id="PTHR46577">
    <property type="entry name" value="HTH-TYPE TRANSCRIPTIONAL REGULATORY PROTEIN GABR"/>
    <property type="match status" value="1"/>
</dbReference>
<dbReference type="AlphaFoldDB" id="A0A1H1WS69"/>
<proteinExistence type="inferred from homology"/>
<dbReference type="CDD" id="cd00609">
    <property type="entry name" value="AAT_like"/>
    <property type="match status" value="1"/>
</dbReference>
<dbReference type="PANTHER" id="PTHR46577:SF1">
    <property type="entry name" value="HTH-TYPE TRANSCRIPTIONAL REGULATORY PROTEIN GABR"/>
    <property type="match status" value="1"/>
</dbReference>
<dbReference type="InterPro" id="IPR036388">
    <property type="entry name" value="WH-like_DNA-bd_sf"/>
</dbReference>
<evidence type="ECO:0000256" key="2">
    <source>
        <dbReference type="ARBA" id="ARBA00022898"/>
    </source>
</evidence>
<evidence type="ECO:0000256" key="3">
    <source>
        <dbReference type="ARBA" id="ARBA00023015"/>
    </source>
</evidence>
<dbReference type="STRING" id="630515.SAMN04489812_3763"/>
<feature type="domain" description="HTH gntR-type" evidence="6">
    <location>
        <begin position="19"/>
        <end position="87"/>
    </location>
</feature>
<keyword evidence="8" id="KW-1185">Reference proteome</keyword>
<evidence type="ECO:0000256" key="4">
    <source>
        <dbReference type="ARBA" id="ARBA00023125"/>
    </source>
</evidence>
<evidence type="ECO:0000313" key="8">
    <source>
        <dbReference type="Proteomes" id="UP000199103"/>
    </source>
</evidence>